<organism evidence="2 3">
    <name type="scientific">Coccomyxa viridis</name>
    <dbReference type="NCBI Taxonomy" id="1274662"/>
    <lineage>
        <taxon>Eukaryota</taxon>
        <taxon>Viridiplantae</taxon>
        <taxon>Chlorophyta</taxon>
        <taxon>core chlorophytes</taxon>
        <taxon>Trebouxiophyceae</taxon>
        <taxon>Trebouxiophyceae incertae sedis</taxon>
        <taxon>Coccomyxaceae</taxon>
        <taxon>Coccomyxa</taxon>
    </lineage>
</organism>
<evidence type="ECO:0000313" key="2">
    <source>
        <dbReference type="EMBL" id="CAL5226029.1"/>
    </source>
</evidence>
<protein>
    <submittedName>
        <fullName evidence="2">G8838 protein</fullName>
    </submittedName>
</protein>
<sequence length="391" mass="42882">MLAFGLYEGCEDSADAMHSVAAFSEAAHLSNLRCLTFSPSPSKKGETAPVLVNLLDWLLQQAPRLQALDLHVRTRCLPARNITFQHVRHLVVTAGDFQGSLQVAEQLPALETLYIISSYGSRLDMVNLSGCKQLRQLVLSDFVAQELILDAPGSGSCPALGFVLREPEPFDDFNVMSCTALCGQAALAQHLVICDFVENWEETMLDGFPQLKVLTLKWSKHEPTWSVEDVSDERPIYLSSCMPKPMQDLGTIIITACNMWGVIPGPSQLPNLKVLIIKASGCLVVAFESPLETVLGLDSMYVFGQPLCPSGENMVRLMMASRALRRRGLVLSAAGALHAGPDQDCSCIYLRQKGMRELPIEEMSAKIEQLVQCRCGACFDCLQRAGCIDEC</sequence>
<dbReference type="EMBL" id="CAXHTA020000015">
    <property type="protein sequence ID" value="CAL5226029.1"/>
    <property type="molecule type" value="Genomic_DNA"/>
</dbReference>
<keyword evidence="3" id="KW-1185">Reference proteome</keyword>
<name>A0ABP1G670_9CHLO</name>
<dbReference type="SUPFAM" id="SSF52047">
    <property type="entry name" value="RNI-like"/>
    <property type="match status" value="1"/>
</dbReference>
<evidence type="ECO:0000313" key="3">
    <source>
        <dbReference type="Proteomes" id="UP001497392"/>
    </source>
</evidence>
<proteinExistence type="predicted"/>
<comment type="subcellular location">
    <subcellularLocation>
        <location evidence="1">Cytoplasm</location>
        <location evidence="1">Cytoskeleton</location>
        <location evidence="1">Cilium axoneme</location>
    </subcellularLocation>
</comment>
<reference evidence="2 3" key="1">
    <citation type="submission" date="2024-06" db="EMBL/GenBank/DDBJ databases">
        <authorList>
            <person name="Kraege A."/>
            <person name="Thomma B."/>
        </authorList>
    </citation>
    <scope>NUCLEOTIDE SEQUENCE [LARGE SCALE GENOMIC DNA]</scope>
</reference>
<comment type="caution">
    <text evidence="2">The sequence shown here is derived from an EMBL/GenBank/DDBJ whole genome shotgun (WGS) entry which is preliminary data.</text>
</comment>
<dbReference type="Gene3D" id="3.80.10.10">
    <property type="entry name" value="Ribonuclease Inhibitor"/>
    <property type="match status" value="1"/>
</dbReference>
<dbReference type="Proteomes" id="UP001497392">
    <property type="component" value="Unassembled WGS sequence"/>
</dbReference>
<dbReference type="InterPro" id="IPR032675">
    <property type="entry name" value="LRR_dom_sf"/>
</dbReference>
<accession>A0ABP1G670</accession>
<evidence type="ECO:0000256" key="1">
    <source>
        <dbReference type="ARBA" id="ARBA00004430"/>
    </source>
</evidence>
<gene>
    <name evidence="2" type="primary">g8838</name>
    <name evidence="2" type="ORF">VP750_LOCUS7935</name>
</gene>